<dbReference type="AlphaFoldDB" id="A0A8T2KPX3"/>
<evidence type="ECO:0000259" key="1">
    <source>
        <dbReference type="PROSITE" id="PS50994"/>
    </source>
</evidence>
<dbReference type="InterPro" id="IPR012337">
    <property type="entry name" value="RNaseH-like_sf"/>
</dbReference>
<reference evidence="2 3" key="1">
    <citation type="submission" date="2021-07" db="EMBL/GenBank/DDBJ databases">
        <authorList>
            <person name="Imarazene B."/>
            <person name="Zahm M."/>
            <person name="Klopp C."/>
            <person name="Cabau C."/>
            <person name="Beille S."/>
            <person name="Jouanno E."/>
            <person name="Castinel A."/>
            <person name="Lluch J."/>
            <person name="Gil L."/>
            <person name="Kuchtly C."/>
            <person name="Lopez Roques C."/>
            <person name="Donnadieu C."/>
            <person name="Parrinello H."/>
            <person name="Journot L."/>
            <person name="Du K."/>
            <person name="Schartl M."/>
            <person name="Retaux S."/>
            <person name="Guiguen Y."/>
        </authorList>
    </citation>
    <scope>NUCLEOTIDE SEQUENCE [LARGE SCALE GENOMIC DNA]</scope>
    <source>
        <strain evidence="2">Pach_M1</strain>
        <tissue evidence="2">Testis</tissue>
    </source>
</reference>
<gene>
    <name evidence="2" type="ORF">AMEX_G26349</name>
</gene>
<dbReference type="PROSITE" id="PS50994">
    <property type="entry name" value="INTEGRASE"/>
    <property type="match status" value="1"/>
</dbReference>
<feature type="domain" description="Integrase catalytic" evidence="1">
    <location>
        <begin position="25"/>
        <end position="97"/>
    </location>
</feature>
<dbReference type="InterPro" id="IPR036397">
    <property type="entry name" value="RNaseH_sf"/>
</dbReference>
<proteinExistence type="predicted"/>
<dbReference type="EMBL" id="JAICCE010000023">
    <property type="protein sequence ID" value="KAG9261338.1"/>
    <property type="molecule type" value="Genomic_DNA"/>
</dbReference>
<dbReference type="InterPro" id="IPR058913">
    <property type="entry name" value="Integrase_dom_put"/>
</dbReference>
<name>A0A8T2KPX3_ASTMX</name>
<dbReference type="GO" id="GO:0015074">
    <property type="term" value="P:DNA integration"/>
    <property type="evidence" value="ECO:0007669"/>
    <property type="project" value="InterPro"/>
</dbReference>
<sequence length="159" mass="17979">MHRVDTVGILCRLNQLGCVVRRTYSVPGPKSLMHIDTNHKLIRYNIVIFGAVDGFSRKIVYLSAADNNLSSTALYLFQQSVDKYGIPSRVRSDKGGENRDVASFMISTRGMNRSSHIAGRSVHNQRYCKHIPHTVIKHTFVFNFTLYCLKGYHDSTKSG</sequence>
<evidence type="ECO:0000313" key="2">
    <source>
        <dbReference type="EMBL" id="KAG9261338.1"/>
    </source>
</evidence>
<protein>
    <recommendedName>
        <fullName evidence="1">Integrase catalytic domain-containing protein</fullName>
    </recommendedName>
</protein>
<organism evidence="2 3">
    <name type="scientific">Astyanax mexicanus</name>
    <name type="common">Blind cave fish</name>
    <name type="synonym">Astyanax fasciatus mexicanus</name>
    <dbReference type="NCBI Taxonomy" id="7994"/>
    <lineage>
        <taxon>Eukaryota</taxon>
        <taxon>Metazoa</taxon>
        <taxon>Chordata</taxon>
        <taxon>Craniata</taxon>
        <taxon>Vertebrata</taxon>
        <taxon>Euteleostomi</taxon>
        <taxon>Actinopterygii</taxon>
        <taxon>Neopterygii</taxon>
        <taxon>Teleostei</taxon>
        <taxon>Ostariophysi</taxon>
        <taxon>Characiformes</taxon>
        <taxon>Characoidei</taxon>
        <taxon>Acestrorhamphidae</taxon>
        <taxon>Acestrorhamphinae</taxon>
        <taxon>Astyanax</taxon>
    </lineage>
</organism>
<dbReference type="SUPFAM" id="SSF53098">
    <property type="entry name" value="Ribonuclease H-like"/>
    <property type="match status" value="1"/>
</dbReference>
<dbReference type="GO" id="GO:0003676">
    <property type="term" value="F:nucleic acid binding"/>
    <property type="evidence" value="ECO:0007669"/>
    <property type="project" value="InterPro"/>
</dbReference>
<dbReference type="Proteomes" id="UP000752171">
    <property type="component" value="Unassembled WGS sequence"/>
</dbReference>
<accession>A0A8T2KPX3</accession>
<comment type="caution">
    <text evidence="2">The sequence shown here is derived from an EMBL/GenBank/DDBJ whole genome shotgun (WGS) entry which is preliminary data.</text>
</comment>
<dbReference type="InterPro" id="IPR001584">
    <property type="entry name" value="Integrase_cat-core"/>
</dbReference>
<dbReference type="Pfam" id="PF24764">
    <property type="entry name" value="rva_4"/>
    <property type="match status" value="1"/>
</dbReference>
<dbReference type="PANTHER" id="PTHR46791:SF11">
    <property type="entry name" value="INTEGRASE CATALYTIC DOMAIN-CONTAINING PROTEIN"/>
    <property type="match status" value="1"/>
</dbReference>
<dbReference type="PANTHER" id="PTHR46791">
    <property type="entry name" value="EXPRESSED PROTEIN"/>
    <property type="match status" value="1"/>
</dbReference>
<evidence type="ECO:0000313" key="3">
    <source>
        <dbReference type="Proteomes" id="UP000752171"/>
    </source>
</evidence>
<dbReference type="Gene3D" id="3.30.420.10">
    <property type="entry name" value="Ribonuclease H-like superfamily/Ribonuclease H"/>
    <property type="match status" value="1"/>
</dbReference>